<dbReference type="EMBL" id="JAAMOW010000003">
    <property type="protein sequence ID" value="NGY04391.1"/>
    <property type="molecule type" value="Genomic_DNA"/>
</dbReference>
<organism evidence="1 2">
    <name type="scientific">Solimonas terrae</name>
    <dbReference type="NCBI Taxonomy" id="1396819"/>
    <lineage>
        <taxon>Bacteria</taxon>
        <taxon>Pseudomonadati</taxon>
        <taxon>Pseudomonadota</taxon>
        <taxon>Gammaproteobacteria</taxon>
        <taxon>Nevskiales</taxon>
        <taxon>Nevskiaceae</taxon>
        <taxon>Solimonas</taxon>
    </lineage>
</organism>
<protein>
    <submittedName>
        <fullName evidence="1">Uncharacterized protein</fullName>
    </submittedName>
</protein>
<keyword evidence="2" id="KW-1185">Reference proteome</keyword>
<reference evidence="1 2" key="1">
    <citation type="journal article" date="2014" name="Int. J. Syst. Evol. Microbiol.">
        <title>Solimonas terrae sp. nov., isolated from soil.</title>
        <authorList>
            <person name="Kim S.J."/>
            <person name="Moon J.Y."/>
            <person name="Weon H.Y."/>
            <person name="Ahn J.H."/>
            <person name="Chen W.M."/>
            <person name="Kwon S.W."/>
        </authorList>
    </citation>
    <scope>NUCLEOTIDE SEQUENCE [LARGE SCALE GENOMIC DNA]</scope>
    <source>
        <strain evidence="1 2">KIS83-12</strain>
    </source>
</reference>
<dbReference type="Proteomes" id="UP000472676">
    <property type="component" value="Unassembled WGS sequence"/>
</dbReference>
<name>A0A6M2BQ97_9GAMM</name>
<proteinExistence type="predicted"/>
<evidence type="ECO:0000313" key="2">
    <source>
        <dbReference type="Proteomes" id="UP000472676"/>
    </source>
</evidence>
<comment type="caution">
    <text evidence="1">The sequence shown here is derived from an EMBL/GenBank/DDBJ whole genome shotgun (WGS) entry which is preliminary data.</text>
</comment>
<gene>
    <name evidence="1" type="ORF">G7Y85_06430</name>
</gene>
<dbReference type="RefSeq" id="WP_166253680.1">
    <property type="nucleotide sequence ID" value="NZ_JAAMOW010000003.1"/>
</dbReference>
<evidence type="ECO:0000313" key="1">
    <source>
        <dbReference type="EMBL" id="NGY04391.1"/>
    </source>
</evidence>
<sequence length="111" mass="12154">MTDVLVMPRHLAIRILHEAQIAQPESIRGVVAARAGEPAAFLKNRDAVADGDALWANLWSHPQAEAIPLTSELRDGLLSLVVSLNTKGVLEMRAWRLIAGTAQEQVLKIRD</sequence>
<accession>A0A6M2BQ97</accession>
<dbReference type="AlphaFoldDB" id="A0A6M2BQ97"/>